<dbReference type="Proteomes" id="UP000594262">
    <property type="component" value="Unplaced"/>
</dbReference>
<dbReference type="Pfam" id="PF12796">
    <property type="entry name" value="Ank_2"/>
    <property type="match status" value="2"/>
</dbReference>
<dbReference type="Gene3D" id="1.25.40.20">
    <property type="entry name" value="Ankyrin repeat-containing domain"/>
    <property type="match status" value="2"/>
</dbReference>
<dbReference type="PANTHER" id="PTHR24198">
    <property type="entry name" value="ANKYRIN REPEAT AND PROTEIN KINASE DOMAIN-CONTAINING PROTEIN"/>
    <property type="match status" value="1"/>
</dbReference>
<proteinExistence type="predicted"/>
<feature type="repeat" description="ANK" evidence="3">
    <location>
        <begin position="597"/>
        <end position="629"/>
    </location>
</feature>
<evidence type="ECO:0000256" key="4">
    <source>
        <dbReference type="SAM" id="MobiDB-lite"/>
    </source>
</evidence>
<feature type="region of interest" description="Disordered" evidence="4">
    <location>
        <begin position="130"/>
        <end position="165"/>
    </location>
</feature>
<keyword evidence="2 3" id="KW-0040">ANK repeat</keyword>
<dbReference type="SUPFAM" id="SSF48403">
    <property type="entry name" value="Ankyrin repeat"/>
    <property type="match status" value="1"/>
</dbReference>
<dbReference type="PROSITE" id="PS50297">
    <property type="entry name" value="ANK_REP_REGION"/>
    <property type="match status" value="1"/>
</dbReference>
<evidence type="ECO:0000313" key="5">
    <source>
        <dbReference type="EnsemblMetazoa" id="CLYHEMP016315.1"/>
    </source>
</evidence>
<dbReference type="SMART" id="SM00248">
    <property type="entry name" value="ANK"/>
    <property type="match status" value="5"/>
</dbReference>
<reference evidence="5" key="1">
    <citation type="submission" date="2021-01" db="UniProtKB">
        <authorList>
            <consortium name="EnsemblMetazoa"/>
        </authorList>
    </citation>
    <scope>IDENTIFICATION</scope>
</reference>
<keyword evidence="1" id="KW-0677">Repeat</keyword>
<dbReference type="AlphaFoldDB" id="A0A7M5X389"/>
<evidence type="ECO:0000256" key="2">
    <source>
        <dbReference type="ARBA" id="ARBA00023043"/>
    </source>
</evidence>
<keyword evidence="6" id="KW-1185">Reference proteome</keyword>
<organism evidence="5 6">
    <name type="scientific">Clytia hemisphaerica</name>
    <dbReference type="NCBI Taxonomy" id="252671"/>
    <lineage>
        <taxon>Eukaryota</taxon>
        <taxon>Metazoa</taxon>
        <taxon>Cnidaria</taxon>
        <taxon>Hydrozoa</taxon>
        <taxon>Hydroidolina</taxon>
        <taxon>Leptothecata</taxon>
        <taxon>Obeliida</taxon>
        <taxon>Clytiidae</taxon>
        <taxon>Clytia</taxon>
    </lineage>
</organism>
<evidence type="ECO:0000313" key="6">
    <source>
        <dbReference type="Proteomes" id="UP000594262"/>
    </source>
</evidence>
<dbReference type="GeneID" id="136820306"/>
<feature type="compositionally biased region" description="Low complexity" evidence="4">
    <location>
        <begin position="143"/>
        <end position="165"/>
    </location>
</feature>
<dbReference type="InterPro" id="IPR002110">
    <property type="entry name" value="Ankyrin_rpt"/>
</dbReference>
<feature type="region of interest" description="Disordered" evidence="4">
    <location>
        <begin position="253"/>
        <end position="292"/>
    </location>
</feature>
<sequence>MGLKRKMTTVFTNKKNSKKDKKREATKREKALSQESLRIQSLQSYSETDSPSFSQEFIAAIESLVSEPFADSGVSCMDRKRSSSVAGQSTIRCNTRIMSRTDHNQTVARPMTARILSRPGEAIQHIETRMKSTLTAEQPLTPSSSEGSMDSNSGASVGSSSDESTSFFDRFVPKRSFSGVNQNQITKLYSISRGYLGEPNSGCEDQTLVMDFEEFEESLRPIIPKVRSPPPSDQNTMYKLMLTDPLRFRKLDGGKPVLPGITETKESVTSRLSDNGRPTTAASLQPSSSNESWVWPKRNTELTPYVKPTRVPEIKYGWKTGPESRHTVSEKLYLYRTINESKNIEKNGLQNAAAKTEESPTPSLLSVLGNTETVEEYLQNINEHACRWTEEDIINPKGEKRFRRKLVEGAYPNKTVAEDTLPRLLRYVWKGKYKKVLKYLKDKTKWQKANNQDKFGRTVLHYAASFADYKMLKILLDIEGINPNIKDCHDKTPLIRAIEMQSLSCVRLLVQAGARARITCRDGRNALAYALTEYGDKCFDIIEYLYNGRGIRDVDFERPHMTLLHQAMVTKKTVNNKKVIKMLLNNATVDINAVEGGGKTPLILAAMKNRVDLMKILLDNKADRCIFDKENKSAAHYLKNGSDGIKVLNKFRSK</sequence>
<dbReference type="PANTHER" id="PTHR24198:SF165">
    <property type="entry name" value="ANKYRIN REPEAT-CONTAINING PROTEIN-RELATED"/>
    <property type="match status" value="1"/>
</dbReference>
<dbReference type="InterPro" id="IPR036770">
    <property type="entry name" value="Ankyrin_rpt-contain_sf"/>
</dbReference>
<feature type="compositionally biased region" description="Basic and acidic residues" evidence="4">
    <location>
        <begin position="22"/>
        <end position="32"/>
    </location>
</feature>
<dbReference type="OrthoDB" id="6022710at2759"/>
<feature type="compositionally biased region" description="Polar residues" evidence="4">
    <location>
        <begin position="131"/>
        <end position="142"/>
    </location>
</feature>
<dbReference type="RefSeq" id="XP_066932605.1">
    <property type="nucleotide sequence ID" value="XM_067076504.1"/>
</dbReference>
<evidence type="ECO:0000256" key="1">
    <source>
        <dbReference type="ARBA" id="ARBA00022737"/>
    </source>
</evidence>
<feature type="compositionally biased region" description="Polar residues" evidence="4">
    <location>
        <begin position="269"/>
        <end position="292"/>
    </location>
</feature>
<dbReference type="PROSITE" id="PS50088">
    <property type="entry name" value="ANK_REPEAT"/>
    <property type="match status" value="1"/>
</dbReference>
<protein>
    <submittedName>
        <fullName evidence="5">Uncharacterized protein</fullName>
    </submittedName>
</protein>
<dbReference type="EnsemblMetazoa" id="CLYHEMT016315.1">
    <property type="protein sequence ID" value="CLYHEMP016315.1"/>
    <property type="gene ID" value="CLYHEMG016315"/>
</dbReference>
<accession>A0A7M5X389</accession>
<evidence type="ECO:0000256" key="3">
    <source>
        <dbReference type="PROSITE-ProRule" id="PRU00023"/>
    </source>
</evidence>
<name>A0A7M5X389_9CNID</name>
<feature type="region of interest" description="Disordered" evidence="4">
    <location>
        <begin position="1"/>
        <end position="35"/>
    </location>
</feature>